<evidence type="ECO:0000256" key="1">
    <source>
        <dbReference type="SAM" id="Phobius"/>
    </source>
</evidence>
<reference evidence="2 3" key="1">
    <citation type="submission" date="2024-09" db="EMBL/GenBank/DDBJ databases">
        <authorList>
            <person name="Sun Q."/>
            <person name="Mori K."/>
        </authorList>
    </citation>
    <scope>NUCLEOTIDE SEQUENCE [LARGE SCALE GENOMIC DNA]</scope>
    <source>
        <strain evidence="2 3">CGMCC 1.15906</strain>
    </source>
</reference>
<gene>
    <name evidence="2" type="ORF">ACFFGN_12495</name>
</gene>
<dbReference type="Proteomes" id="UP001589890">
    <property type="component" value="Unassembled WGS sequence"/>
</dbReference>
<keyword evidence="1" id="KW-0472">Membrane</keyword>
<organism evidence="2 3">
    <name type="scientific">Kribbella deserti</name>
    <dbReference type="NCBI Taxonomy" id="1926257"/>
    <lineage>
        <taxon>Bacteria</taxon>
        <taxon>Bacillati</taxon>
        <taxon>Actinomycetota</taxon>
        <taxon>Actinomycetes</taxon>
        <taxon>Propionibacteriales</taxon>
        <taxon>Kribbellaceae</taxon>
        <taxon>Kribbella</taxon>
    </lineage>
</organism>
<feature type="transmembrane region" description="Helical" evidence="1">
    <location>
        <begin position="49"/>
        <end position="70"/>
    </location>
</feature>
<comment type="caution">
    <text evidence="2">The sequence shown here is derived from an EMBL/GenBank/DDBJ whole genome shotgun (WGS) entry which is preliminary data.</text>
</comment>
<dbReference type="RefSeq" id="WP_380046723.1">
    <property type="nucleotide sequence ID" value="NZ_JBHLTC010000014.1"/>
</dbReference>
<keyword evidence="3" id="KW-1185">Reference proteome</keyword>
<sequence>MNAKTTGSELGVLGLVLAVQGFGSGIAEAGWQRNWGLLAVAERWTTVPAWAGFAIGVVGLMVALSGAAILSTRRSVSQ</sequence>
<evidence type="ECO:0000313" key="2">
    <source>
        <dbReference type="EMBL" id="MFC0624888.1"/>
    </source>
</evidence>
<keyword evidence="1" id="KW-1133">Transmembrane helix</keyword>
<proteinExistence type="predicted"/>
<evidence type="ECO:0000313" key="3">
    <source>
        <dbReference type="Proteomes" id="UP001589890"/>
    </source>
</evidence>
<accession>A0ABV6QL38</accession>
<evidence type="ECO:0008006" key="4">
    <source>
        <dbReference type="Google" id="ProtNLM"/>
    </source>
</evidence>
<keyword evidence="1" id="KW-0812">Transmembrane</keyword>
<name>A0ABV6QL38_9ACTN</name>
<dbReference type="EMBL" id="JBHLTC010000014">
    <property type="protein sequence ID" value="MFC0624888.1"/>
    <property type="molecule type" value="Genomic_DNA"/>
</dbReference>
<protein>
    <recommendedName>
        <fullName evidence="4">ABC transporter permease</fullName>
    </recommendedName>
</protein>